<evidence type="ECO:0000256" key="1">
    <source>
        <dbReference type="SAM" id="MobiDB-lite"/>
    </source>
</evidence>
<evidence type="ECO:0000313" key="3">
    <source>
        <dbReference type="Proteomes" id="UP000823775"/>
    </source>
</evidence>
<proteinExistence type="predicted"/>
<keyword evidence="3" id="KW-1185">Reference proteome</keyword>
<protein>
    <submittedName>
        <fullName evidence="2">Uncharacterized protein</fullName>
    </submittedName>
</protein>
<accession>A0ABS8V1S5</accession>
<feature type="compositionally biased region" description="Polar residues" evidence="1">
    <location>
        <begin position="1"/>
        <end position="10"/>
    </location>
</feature>
<gene>
    <name evidence="2" type="ORF">HAX54_026955</name>
</gene>
<evidence type="ECO:0000313" key="2">
    <source>
        <dbReference type="EMBL" id="MCD9641083.1"/>
    </source>
</evidence>
<feature type="non-terminal residue" evidence="2">
    <location>
        <position position="68"/>
    </location>
</feature>
<feature type="region of interest" description="Disordered" evidence="1">
    <location>
        <begin position="1"/>
        <end position="21"/>
    </location>
</feature>
<name>A0ABS8V1S5_DATST</name>
<reference evidence="2 3" key="1">
    <citation type="journal article" date="2021" name="BMC Genomics">
        <title>Datura genome reveals duplications of psychoactive alkaloid biosynthetic genes and high mutation rate following tissue culture.</title>
        <authorList>
            <person name="Rajewski A."/>
            <person name="Carter-House D."/>
            <person name="Stajich J."/>
            <person name="Litt A."/>
        </authorList>
    </citation>
    <scope>NUCLEOTIDE SEQUENCE [LARGE SCALE GENOMIC DNA]</scope>
    <source>
        <strain evidence="2">AR-01</strain>
    </source>
</reference>
<dbReference type="Proteomes" id="UP000823775">
    <property type="component" value="Unassembled WGS sequence"/>
</dbReference>
<organism evidence="2 3">
    <name type="scientific">Datura stramonium</name>
    <name type="common">Jimsonweed</name>
    <name type="synonym">Common thornapple</name>
    <dbReference type="NCBI Taxonomy" id="4076"/>
    <lineage>
        <taxon>Eukaryota</taxon>
        <taxon>Viridiplantae</taxon>
        <taxon>Streptophyta</taxon>
        <taxon>Embryophyta</taxon>
        <taxon>Tracheophyta</taxon>
        <taxon>Spermatophyta</taxon>
        <taxon>Magnoliopsida</taxon>
        <taxon>eudicotyledons</taxon>
        <taxon>Gunneridae</taxon>
        <taxon>Pentapetalae</taxon>
        <taxon>asterids</taxon>
        <taxon>lamiids</taxon>
        <taxon>Solanales</taxon>
        <taxon>Solanaceae</taxon>
        <taxon>Solanoideae</taxon>
        <taxon>Datureae</taxon>
        <taxon>Datura</taxon>
    </lineage>
</organism>
<sequence length="68" mass="7505">MGAFSQALQNSHHEAKLDQAKQSQEVELLEIATQQLEANLNNVMVETCNVQHQLVVGGIFESAPNEDE</sequence>
<dbReference type="EMBL" id="JACEIK010003272">
    <property type="protein sequence ID" value="MCD9641083.1"/>
    <property type="molecule type" value="Genomic_DNA"/>
</dbReference>
<comment type="caution">
    <text evidence="2">The sequence shown here is derived from an EMBL/GenBank/DDBJ whole genome shotgun (WGS) entry which is preliminary data.</text>
</comment>